<keyword evidence="3" id="KW-1185">Reference proteome</keyword>
<keyword evidence="1" id="KW-0812">Transmembrane</keyword>
<dbReference type="STRING" id="350688.Clos_0786"/>
<name>A8MEK8_ALKOO</name>
<dbReference type="eggNOG" id="ENOG50343TA">
    <property type="taxonomic scope" value="Bacteria"/>
</dbReference>
<dbReference type="KEGG" id="aoe:Clos_0786"/>
<dbReference type="Proteomes" id="UP000000269">
    <property type="component" value="Chromosome"/>
</dbReference>
<keyword evidence="1" id="KW-0472">Membrane</keyword>
<dbReference type="AlphaFoldDB" id="A8MEK8"/>
<protein>
    <submittedName>
        <fullName evidence="2">Uncharacterized protein</fullName>
    </submittedName>
</protein>
<dbReference type="InterPro" id="IPR021529">
    <property type="entry name" value="DUF2798"/>
</dbReference>
<accession>A8MEK8</accession>
<evidence type="ECO:0000313" key="3">
    <source>
        <dbReference type="Proteomes" id="UP000000269"/>
    </source>
</evidence>
<dbReference type="Pfam" id="PF11391">
    <property type="entry name" value="DUF2798"/>
    <property type="match status" value="1"/>
</dbReference>
<gene>
    <name evidence="2" type="ordered locus">Clos_0786</name>
</gene>
<keyword evidence="1" id="KW-1133">Transmembrane helix</keyword>
<sequence>MRGMVFMKINKKYRGVVFSCLAAVFISVPIAFFMVLMNYGFRAGFFIAFLKSSLVGTAISVPLANLFIPLAEKIVNRIVEEV</sequence>
<evidence type="ECO:0000256" key="1">
    <source>
        <dbReference type="SAM" id="Phobius"/>
    </source>
</evidence>
<reference evidence="3" key="1">
    <citation type="submission" date="2007-10" db="EMBL/GenBank/DDBJ databases">
        <title>Complete genome of Alkaliphilus oremlandii OhILAs.</title>
        <authorList>
            <person name="Copeland A."/>
            <person name="Lucas S."/>
            <person name="Lapidus A."/>
            <person name="Barry K."/>
            <person name="Detter J.C."/>
            <person name="Glavina del Rio T."/>
            <person name="Hammon N."/>
            <person name="Israni S."/>
            <person name="Dalin E."/>
            <person name="Tice H."/>
            <person name="Pitluck S."/>
            <person name="Chain P."/>
            <person name="Malfatti S."/>
            <person name="Shin M."/>
            <person name="Vergez L."/>
            <person name="Schmutz J."/>
            <person name="Larimer F."/>
            <person name="Land M."/>
            <person name="Hauser L."/>
            <person name="Kyrpides N."/>
            <person name="Mikhailova N."/>
            <person name="Stolz J.F."/>
            <person name="Dawson A."/>
            <person name="Fisher E."/>
            <person name="Crable B."/>
            <person name="Perera E."/>
            <person name="Lisak J."/>
            <person name="Ranganathan M."/>
            <person name="Basu P."/>
            <person name="Richardson P."/>
        </authorList>
    </citation>
    <scope>NUCLEOTIDE SEQUENCE [LARGE SCALE GENOMIC DNA]</scope>
    <source>
        <strain evidence="3">OhILAs</strain>
    </source>
</reference>
<dbReference type="OrthoDB" id="1912232at2"/>
<organism evidence="2 3">
    <name type="scientific">Alkaliphilus oremlandii (strain OhILAs)</name>
    <name type="common">Clostridium oremlandii (strain OhILAs)</name>
    <dbReference type="NCBI Taxonomy" id="350688"/>
    <lineage>
        <taxon>Bacteria</taxon>
        <taxon>Bacillati</taxon>
        <taxon>Bacillota</taxon>
        <taxon>Clostridia</taxon>
        <taxon>Peptostreptococcales</taxon>
        <taxon>Natronincolaceae</taxon>
        <taxon>Alkaliphilus</taxon>
    </lineage>
</organism>
<dbReference type="EMBL" id="CP000853">
    <property type="protein sequence ID" value="ABW18337.1"/>
    <property type="molecule type" value="Genomic_DNA"/>
</dbReference>
<evidence type="ECO:0000313" key="2">
    <source>
        <dbReference type="EMBL" id="ABW18337.1"/>
    </source>
</evidence>
<dbReference type="HOGENOM" id="CLU_2550848_0_0_9"/>
<feature type="transmembrane region" description="Helical" evidence="1">
    <location>
        <begin position="43"/>
        <end position="68"/>
    </location>
</feature>
<feature type="transmembrane region" description="Helical" evidence="1">
    <location>
        <begin position="16"/>
        <end position="37"/>
    </location>
</feature>
<proteinExistence type="predicted"/>